<dbReference type="eggNOG" id="ENOG50317ND">
    <property type="taxonomic scope" value="Bacteria"/>
</dbReference>
<dbReference type="EMBL" id="CP021106">
    <property type="protein sequence ID" value="ARO86753.1"/>
    <property type="molecule type" value="Genomic_DNA"/>
</dbReference>
<dbReference type="OrthoDB" id="9792004at2"/>
<dbReference type="KEGG" id="nlc:EBAPG3_014820"/>
<keyword evidence="5" id="KW-1185">Reference proteome</keyword>
<accession>A0A1W6ST14</accession>
<feature type="transmembrane region" description="Helical" evidence="1">
    <location>
        <begin position="155"/>
        <end position="174"/>
    </location>
</feature>
<dbReference type="EMBL" id="CP021106">
    <property type="protein sequence ID" value="ARO88936.1"/>
    <property type="molecule type" value="Genomic_DNA"/>
</dbReference>
<evidence type="ECO:0000256" key="1">
    <source>
        <dbReference type="SAM" id="Phobius"/>
    </source>
</evidence>
<sequence length="191" mass="21309">MVRQMRQACAAVLILAAALHAGAVAAHGKVSMEEDSCVRRIGDSMVHLSAYQPQFEPSAQYCTEIPKGGDTYLVVDLVDLALRDMPIGLRVIKGTNETEDETVTYLRPSYHPDGVIKGEASLDQGLYTVIITAEGQPPLRYQYPLRVQMINYAHIFRTAVGPLIALLVLTLFGYKLMKSKRMQRWRASRRS</sequence>
<evidence type="ECO:0000313" key="5">
    <source>
        <dbReference type="Proteomes" id="UP000012179"/>
    </source>
</evidence>
<name>A0A1W6ST14_9PROT</name>
<reference evidence="4" key="3">
    <citation type="submission" date="2017-04" db="EMBL/GenBank/DDBJ databases">
        <authorList>
            <person name="Afonso C.L."/>
            <person name="Miller P.J."/>
            <person name="Scott M.A."/>
            <person name="Spackman E."/>
            <person name="Goraichik I."/>
            <person name="Dimitrov K.M."/>
            <person name="Suarez D.L."/>
            <person name="Swayne D.E."/>
        </authorList>
    </citation>
    <scope>NUCLEOTIDE SEQUENCE</scope>
    <source>
        <strain evidence="4">APG3</strain>
    </source>
</reference>
<keyword evidence="1" id="KW-0472">Membrane</keyword>
<evidence type="ECO:0000313" key="4">
    <source>
        <dbReference type="EMBL" id="ARO88936.1"/>
    </source>
</evidence>
<keyword evidence="1" id="KW-1133">Transmembrane helix</keyword>
<evidence type="ECO:0000256" key="2">
    <source>
        <dbReference type="SAM" id="SignalP"/>
    </source>
</evidence>
<gene>
    <name evidence="3" type="ORF">EBAPG3_002615</name>
    <name evidence="4" type="ORF">EBAPG3_014820</name>
</gene>
<dbReference type="AlphaFoldDB" id="A0A1W6ST14"/>
<protein>
    <submittedName>
        <fullName evidence="4">Uncharacterized protein</fullName>
    </submittedName>
</protein>
<feature type="chain" id="PRO_5015071773" evidence="2">
    <location>
        <begin position="26"/>
        <end position="191"/>
    </location>
</feature>
<feature type="signal peptide" evidence="2">
    <location>
        <begin position="1"/>
        <end position="25"/>
    </location>
</feature>
<dbReference type="KEGG" id="nlc:EBAPG3_002615"/>
<organism evidence="4 5">
    <name type="scientific">Nitrosospira lacus</name>
    <dbReference type="NCBI Taxonomy" id="1288494"/>
    <lineage>
        <taxon>Bacteria</taxon>
        <taxon>Pseudomonadati</taxon>
        <taxon>Pseudomonadota</taxon>
        <taxon>Betaproteobacteria</taxon>
        <taxon>Nitrosomonadales</taxon>
        <taxon>Nitrosomonadaceae</taxon>
        <taxon>Nitrosospira</taxon>
    </lineage>
</organism>
<evidence type="ECO:0000313" key="3">
    <source>
        <dbReference type="EMBL" id="ARO86753.1"/>
    </source>
</evidence>
<reference evidence="4 5" key="2">
    <citation type="journal article" date="2015" name="Int. J. Syst. Evol. Microbiol.">
        <title>Nitrosospira lacus sp. nov., a psychrotolerant, ammonia-oxidizing bacterium from sandy lake sediment.</title>
        <authorList>
            <person name="Urakawa H."/>
            <person name="Garcia J.C."/>
            <person name="Nielsen J.L."/>
            <person name="Le V.Q."/>
            <person name="Kozlowski J.A."/>
            <person name="Stein L.Y."/>
            <person name="Lim C.K."/>
            <person name="Pommerening-Roser A."/>
            <person name="Martens-Habbena W."/>
            <person name="Stahl D.A."/>
            <person name="Klotz M.G."/>
        </authorList>
    </citation>
    <scope>NUCLEOTIDE SEQUENCE [LARGE SCALE GENOMIC DNA]</scope>
    <source>
        <strain evidence="4 5">APG3</strain>
    </source>
</reference>
<keyword evidence="1" id="KW-0812">Transmembrane</keyword>
<reference evidence="4" key="1">
    <citation type="submission" date="2013-01" db="EMBL/GenBank/DDBJ databases">
        <authorList>
            <person name="Rovira Torres L."/>
        </authorList>
    </citation>
    <scope>NUCLEOTIDE SEQUENCE</scope>
    <source>
        <strain evidence="4">APG3</strain>
    </source>
</reference>
<keyword evidence="2" id="KW-0732">Signal</keyword>
<proteinExistence type="predicted"/>
<dbReference type="Proteomes" id="UP000012179">
    <property type="component" value="Chromosome"/>
</dbReference>